<sequence length="154" mass="16549">MGLRTPPPHSGHRIGPGPRPQPSGGDDPGIILSVSLRCIRPCQSPTPNPPAWPRNPRAPVGIGSPNWFCQVAWVACLTSPCLDSCWIARPELGTRRCAGSRGDRAPRTQLGHPQDPPDPPTPPATSHPDHCQRLRPAATQPVTTLDLHNGSCRR</sequence>
<dbReference type="VEuPathDB" id="FungiDB:CDV56_102158"/>
<protein>
    <submittedName>
        <fullName evidence="2">Uncharacterized protein</fullName>
    </submittedName>
</protein>
<accession>A0A397GG71</accession>
<evidence type="ECO:0000256" key="1">
    <source>
        <dbReference type="SAM" id="MobiDB-lite"/>
    </source>
</evidence>
<dbReference type="Proteomes" id="UP000215305">
    <property type="component" value="Unassembled WGS sequence"/>
</dbReference>
<dbReference type="GeneID" id="38124132"/>
<evidence type="ECO:0000313" key="2">
    <source>
        <dbReference type="EMBL" id="RHZ48396.1"/>
    </source>
</evidence>
<reference evidence="2" key="1">
    <citation type="submission" date="2018-08" db="EMBL/GenBank/DDBJ databases">
        <title>Draft genome sequence of azole-resistant Aspergillus thermomutatus (Neosartorya pseudofischeri) strain HMR AF 39, isolated from a human nasal aspirate.</title>
        <authorList>
            <person name="Parent-Michaud M."/>
            <person name="Dufresne P.J."/>
            <person name="Fournier E."/>
            <person name="Martineau C."/>
            <person name="Moreira S."/>
            <person name="Perkins V."/>
            <person name="De Repentigny L."/>
            <person name="Dufresne S.F."/>
        </authorList>
    </citation>
    <scope>NUCLEOTIDE SEQUENCE [LARGE SCALE GENOMIC DNA]</scope>
    <source>
        <strain evidence="2">HMR AF 39</strain>
    </source>
</reference>
<name>A0A397GG71_ASPTH</name>
<dbReference type="RefSeq" id="XP_026611948.1">
    <property type="nucleotide sequence ID" value="XM_026755777.1"/>
</dbReference>
<evidence type="ECO:0000313" key="3">
    <source>
        <dbReference type="Proteomes" id="UP000215305"/>
    </source>
</evidence>
<feature type="region of interest" description="Disordered" evidence="1">
    <location>
        <begin position="1"/>
        <end position="30"/>
    </location>
</feature>
<feature type="compositionally biased region" description="Pro residues" evidence="1">
    <location>
        <begin position="114"/>
        <end position="125"/>
    </location>
</feature>
<dbReference type="AlphaFoldDB" id="A0A397GG71"/>
<feature type="region of interest" description="Disordered" evidence="1">
    <location>
        <begin position="96"/>
        <end position="154"/>
    </location>
</feature>
<proteinExistence type="predicted"/>
<keyword evidence="3" id="KW-1185">Reference proteome</keyword>
<organism evidence="2 3">
    <name type="scientific">Aspergillus thermomutatus</name>
    <name type="common">Neosartorya pseudofischeri</name>
    <dbReference type="NCBI Taxonomy" id="41047"/>
    <lineage>
        <taxon>Eukaryota</taxon>
        <taxon>Fungi</taxon>
        <taxon>Dikarya</taxon>
        <taxon>Ascomycota</taxon>
        <taxon>Pezizomycotina</taxon>
        <taxon>Eurotiomycetes</taxon>
        <taxon>Eurotiomycetidae</taxon>
        <taxon>Eurotiales</taxon>
        <taxon>Aspergillaceae</taxon>
        <taxon>Aspergillus</taxon>
        <taxon>Aspergillus subgen. Fumigati</taxon>
    </lineage>
</organism>
<gene>
    <name evidence="2" type="ORF">CDV56_102158</name>
</gene>
<dbReference type="EMBL" id="NKHU02000198">
    <property type="protein sequence ID" value="RHZ48396.1"/>
    <property type="molecule type" value="Genomic_DNA"/>
</dbReference>
<comment type="caution">
    <text evidence="2">The sequence shown here is derived from an EMBL/GenBank/DDBJ whole genome shotgun (WGS) entry which is preliminary data.</text>
</comment>